<accession>A0A7R9HWK4</accession>
<proteinExistence type="predicted"/>
<name>A0A7R9HWK4_9NEOP</name>
<reference evidence="1" key="1">
    <citation type="submission" date="2020-11" db="EMBL/GenBank/DDBJ databases">
        <authorList>
            <person name="Tran Van P."/>
        </authorList>
    </citation>
    <scope>NUCLEOTIDE SEQUENCE</scope>
</reference>
<protein>
    <submittedName>
        <fullName evidence="1">Uncharacterized protein</fullName>
    </submittedName>
</protein>
<sequence length="94" mass="9600">MGRSAFDSHQDTLGVNVLANALVVLSSTAEDGEIEVRISSPGSLHHKDVLAKFNGTAGSKGSLGGGKPQLSSARNTSLLTAKNGLLLSEVSHTS</sequence>
<dbReference type="AlphaFoldDB" id="A0A7R9HWK4"/>
<dbReference type="EMBL" id="OD564507">
    <property type="protein sequence ID" value="CAD7438694.1"/>
    <property type="molecule type" value="Genomic_DNA"/>
</dbReference>
<evidence type="ECO:0000313" key="1">
    <source>
        <dbReference type="EMBL" id="CAD7438694.1"/>
    </source>
</evidence>
<gene>
    <name evidence="1" type="ORF">TBIB3V08_LOCUS1280</name>
</gene>
<organism evidence="1">
    <name type="scientific">Timema bartmani</name>
    <dbReference type="NCBI Taxonomy" id="61472"/>
    <lineage>
        <taxon>Eukaryota</taxon>
        <taxon>Metazoa</taxon>
        <taxon>Ecdysozoa</taxon>
        <taxon>Arthropoda</taxon>
        <taxon>Hexapoda</taxon>
        <taxon>Insecta</taxon>
        <taxon>Pterygota</taxon>
        <taxon>Neoptera</taxon>
        <taxon>Polyneoptera</taxon>
        <taxon>Phasmatodea</taxon>
        <taxon>Timematodea</taxon>
        <taxon>Timematoidea</taxon>
        <taxon>Timematidae</taxon>
        <taxon>Timema</taxon>
    </lineage>
</organism>